<gene>
    <name evidence="1" type="ORF">ACFY05_31865</name>
</gene>
<keyword evidence="2" id="KW-1185">Reference proteome</keyword>
<evidence type="ECO:0000313" key="2">
    <source>
        <dbReference type="Proteomes" id="UP001602119"/>
    </source>
</evidence>
<reference evidence="1 2" key="1">
    <citation type="submission" date="2024-10" db="EMBL/GenBank/DDBJ databases">
        <title>The Natural Products Discovery Center: Release of the First 8490 Sequenced Strains for Exploring Actinobacteria Biosynthetic Diversity.</title>
        <authorList>
            <person name="Kalkreuter E."/>
            <person name="Kautsar S.A."/>
            <person name="Yang D."/>
            <person name="Bader C.D."/>
            <person name="Teijaro C.N."/>
            <person name="Fluegel L."/>
            <person name="Davis C.M."/>
            <person name="Simpson J.R."/>
            <person name="Lauterbach L."/>
            <person name="Steele A.D."/>
            <person name="Gui C."/>
            <person name="Meng S."/>
            <person name="Li G."/>
            <person name="Viehrig K."/>
            <person name="Ye F."/>
            <person name="Su P."/>
            <person name="Kiefer A.F."/>
            <person name="Nichols A."/>
            <person name="Cepeda A.J."/>
            <person name="Yan W."/>
            <person name="Fan B."/>
            <person name="Jiang Y."/>
            <person name="Adhikari A."/>
            <person name="Zheng C.-J."/>
            <person name="Schuster L."/>
            <person name="Cowan T.M."/>
            <person name="Smanski M.J."/>
            <person name="Chevrette M.G."/>
            <person name="De Carvalho L.P.S."/>
            <person name="Shen B."/>
        </authorList>
    </citation>
    <scope>NUCLEOTIDE SEQUENCE [LARGE SCALE GENOMIC DNA]</scope>
    <source>
        <strain evidence="1 2">NPDC001281</strain>
    </source>
</reference>
<dbReference type="RefSeq" id="WP_387345884.1">
    <property type="nucleotide sequence ID" value="NZ_JBIAXI010000024.1"/>
</dbReference>
<comment type="caution">
    <text evidence="1">The sequence shown here is derived from an EMBL/GenBank/DDBJ whole genome shotgun (WGS) entry which is preliminary data.</text>
</comment>
<name>A0ABW6VDT6_MICFU</name>
<dbReference type="SUPFAM" id="SSF110849">
    <property type="entry name" value="ParB/Sulfiredoxin"/>
    <property type="match status" value="1"/>
</dbReference>
<dbReference type="EMBL" id="JBIAXI010000024">
    <property type="protein sequence ID" value="MFF4777462.1"/>
    <property type="molecule type" value="Genomic_DNA"/>
</dbReference>
<protein>
    <recommendedName>
        <fullName evidence="3">ParB/Sulfiredoxin domain-containing protein</fullName>
    </recommendedName>
</protein>
<organism evidence="1 2">
    <name type="scientific">Microtetraspora fusca</name>
    <dbReference type="NCBI Taxonomy" id="1997"/>
    <lineage>
        <taxon>Bacteria</taxon>
        <taxon>Bacillati</taxon>
        <taxon>Actinomycetota</taxon>
        <taxon>Actinomycetes</taxon>
        <taxon>Streptosporangiales</taxon>
        <taxon>Streptosporangiaceae</taxon>
        <taxon>Microtetraspora</taxon>
    </lineage>
</organism>
<sequence length="222" mass="24545">MNATSPAKGRYVDYLRLDDIPRANRNPKAHNSAAIRASIEKFGCLVAGMLDERTGRLVAGHGRLDTLTEMRDAGATPPEGVHLDGDDWAVPIVRGWSSRSDAEAEAYLVADNRLSETGGWDNRLLAEVLDEIADDNPDLLPLTGYSHNDLADLVATMGAPPTLEDLEKEYGEPDDADMWPTLRFKVPPNIKDDFYTLTDPFGAFDDSERFIALLNKMRSLQE</sequence>
<dbReference type="Proteomes" id="UP001602119">
    <property type="component" value="Unassembled WGS sequence"/>
</dbReference>
<proteinExistence type="predicted"/>
<accession>A0ABW6VDT6</accession>
<dbReference type="InterPro" id="IPR036086">
    <property type="entry name" value="ParB/Sulfiredoxin_sf"/>
</dbReference>
<evidence type="ECO:0008006" key="3">
    <source>
        <dbReference type="Google" id="ProtNLM"/>
    </source>
</evidence>
<evidence type="ECO:0000313" key="1">
    <source>
        <dbReference type="EMBL" id="MFF4777462.1"/>
    </source>
</evidence>